<dbReference type="Pfam" id="PF14360">
    <property type="entry name" value="PAP2_C"/>
    <property type="match status" value="1"/>
</dbReference>
<keyword evidence="3" id="KW-0808">Transferase</keyword>
<evidence type="ECO:0000259" key="10">
    <source>
        <dbReference type="Pfam" id="PF14360"/>
    </source>
</evidence>
<feature type="transmembrane region" description="Helical" evidence="9">
    <location>
        <begin position="112"/>
        <end position="133"/>
    </location>
</feature>
<dbReference type="GO" id="GO:0006686">
    <property type="term" value="P:sphingomyelin biosynthetic process"/>
    <property type="evidence" value="ECO:0007669"/>
    <property type="project" value="TreeGrafter"/>
</dbReference>
<evidence type="ECO:0000256" key="6">
    <source>
        <dbReference type="ARBA" id="ARBA00022989"/>
    </source>
</evidence>
<keyword evidence="7" id="KW-0443">Lipid metabolism</keyword>
<keyword evidence="12" id="KW-1185">Reference proteome</keyword>
<evidence type="ECO:0000256" key="5">
    <source>
        <dbReference type="ARBA" id="ARBA00022919"/>
    </source>
</evidence>
<comment type="similarity">
    <text evidence="2">Belongs to the sphingomyelin synthase family.</text>
</comment>
<keyword evidence="4 9" id="KW-0812">Transmembrane</keyword>
<protein>
    <recommendedName>
        <fullName evidence="10">Sphingomyelin synthase-like domain-containing protein</fullName>
    </recommendedName>
</protein>
<dbReference type="AlphaFoldDB" id="A0A4U5NC24"/>
<organism evidence="11 12">
    <name type="scientific">Steinernema carpocapsae</name>
    <name type="common">Entomopathogenic nematode</name>
    <dbReference type="NCBI Taxonomy" id="34508"/>
    <lineage>
        <taxon>Eukaryota</taxon>
        <taxon>Metazoa</taxon>
        <taxon>Ecdysozoa</taxon>
        <taxon>Nematoda</taxon>
        <taxon>Chromadorea</taxon>
        <taxon>Rhabditida</taxon>
        <taxon>Tylenchina</taxon>
        <taxon>Panagrolaimomorpha</taxon>
        <taxon>Strongyloidoidea</taxon>
        <taxon>Steinernematidae</taxon>
        <taxon>Steinernema</taxon>
    </lineage>
</organism>
<dbReference type="GO" id="GO:0005886">
    <property type="term" value="C:plasma membrane"/>
    <property type="evidence" value="ECO:0007669"/>
    <property type="project" value="TreeGrafter"/>
</dbReference>
<evidence type="ECO:0000256" key="1">
    <source>
        <dbReference type="ARBA" id="ARBA00004141"/>
    </source>
</evidence>
<sequence>MSASERAELREAGGSAAAVNGAFYGSNESMNEHVPIVMDSPDESYGGEDGLHVSTKRVRKSSSVAIGVGLGFAGVRRWVRILRKSLCFSKKRANVSTFRPSPRLRSEVLKTFVAFVCLMMSAFLNFFLLTVIHDIIPTKPLPDLVFMLIPQQRWAWAVGDVLSTVSSVVGFTVILLHRDRLVVLRRVLLLGAIMYGLRAVVMGVTFLPTSFANREEICLPQVNRTAMYATEIATRFITYVVTLGLTSGQDKILCGDLMFSGHTVVLTIMYFTQLQYTPRGLVILRQTCLEKRVCNNRVIATGQNPTDQLSRLV</sequence>
<dbReference type="GO" id="GO:0000139">
    <property type="term" value="C:Golgi membrane"/>
    <property type="evidence" value="ECO:0007669"/>
    <property type="project" value="TreeGrafter"/>
</dbReference>
<gene>
    <name evidence="11" type="ORF">L596_014299</name>
</gene>
<dbReference type="PANTHER" id="PTHR21290:SF23">
    <property type="entry name" value="PHOSPHATIDYLCHOLINE:CERAMIDE CHOLINEPHOSPHOTRANSFERASE 2"/>
    <property type="match status" value="1"/>
</dbReference>
<keyword evidence="5" id="KW-0746">Sphingolipid metabolism</keyword>
<reference evidence="11 12" key="2">
    <citation type="journal article" date="2019" name="G3 (Bethesda)">
        <title>Hybrid Assembly of the Genome of the Entomopathogenic Nematode Steinernema carpocapsae Identifies the X-Chromosome.</title>
        <authorList>
            <person name="Serra L."/>
            <person name="Macchietto M."/>
            <person name="Macias-Munoz A."/>
            <person name="McGill C.J."/>
            <person name="Rodriguez I.M."/>
            <person name="Rodriguez B."/>
            <person name="Murad R."/>
            <person name="Mortazavi A."/>
        </authorList>
    </citation>
    <scope>NUCLEOTIDE SEQUENCE [LARGE SCALE GENOMIC DNA]</scope>
    <source>
        <strain evidence="11 12">ALL</strain>
    </source>
</reference>
<dbReference type="EMBL" id="AZBU02000004">
    <property type="protein sequence ID" value="TKR80184.1"/>
    <property type="molecule type" value="Genomic_DNA"/>
</dbReference>
<feature type="domain" description="Sphingomyelin synthase-like" evidence="10">
    <location>
        <begin position="254"/>
        <end position="288"/>
    </location>
</feature>
<evidence type="ECO:0000256" key="4">
    <source>
        <dbReference type="ARBA" id="ARBA00022692"/>
    </source>
</evidence>
<dbReference type="InterPro" id="IPR045221">
    <property type="entry name" value="Sphingomyelin_synth-like"/>
</dbReference>
<feature type="transmembrane region" description="Helical" evidence="9">
    <location>
        <begin position="187"/>
        <end position="207"/>
    </location>
</feature>
<dbReference type="GO" id="GO:0046513">
    <property type="term" value="P:ceramide biosynthetic process"/>
    <property type="evidence" value="ECO:0007669"/>
    <property type="project" value="TreeGrafter"/>
</dbReference>
<reference evidence="11 12" key="1">
    <citation type="journal article" date="2015" name="Genome Biol.">
        <title>Comparative genomics of Steinernema reveals deeply conserved gene regulatory networks.</title>
        <authorList>
            <person name="Dillman A.R."/>
            <person name="Macchietto M."/>
            <person name="Porter C.F."/>
            <person name="Rogers A."/>
            <person name="Williams B."/>
            <person name="Antoshechkin I."/>
            <person name="Lee M.M."/>
            <person name="Goodwin Z."/>
            <person name="Lu X."/>
            <person name="Lewis E.E."/>
            <person name="Goodrich-Blair H."/>
            <person name="Stock S.P."/>
            <person name="Adams B.J."/>
            <person name="Sternberg P.W."/>
            <person name="Mortazavi A."/>
        </authorList>
    </citation>
    <scope>NUCLEOTIDE SEQUENCE [LARGE SCALE GENOMIC DNA]</scope>
    <source>
        <strain evidence="11 12">ALL</strain>
    </source>
</reference>
<comment type="subcellular location">
    <subcellularLocation>
        <location evidence="1">Membrane</location>
        <topology evidence="1">Multi-pass membrane protein</topology>
    </subcellularLocation>
</comment>
<name>A0A4U5NC24_STECR</name>
<dbReference type="GO" id="GO:0047493">
    <property type="term" value="F:ceramide cholinephosphotransferase activity"/>
    <property type="evidence" value="ECO:0007669"/>
    <property type="project" value="TreeGrafter"/>
</dbReference>
<dbReference type="STRING" id="34508.A0A4U5NC24"/>
<evidence type="ECO:0000256" key="2">
    <source>
        <dbReference type="ARBA" id="ARBA00005441"/>
    </source>
</evidence>
<dbReference type="GO" id="GO:0033188">
    <property type="term" value="F:sphingomyelin synthase activity"/>
    <property type="evidence" value="ECO:0007669"/>
    <property type="project" value="TreeGrafter"/>
</dbReference>
<comment type="caution">
    <text evidence="11">The sequence shown here is derived from an EMBL/GenBank/DDBJ whole genome shotgun (WGS) entry which is preliminary data.</text>
</comment>
<keyword evidence="6 9" id="KW-1133">Transmembrane helix</keyword>
<dbReference type="InterPro" id="IPR025749">
    <property type="entry name" value="Sphingomyelin_synth-like_dom"/>
</dbReference>
<keyword evidence="8 9" id="KW-0472">Membrane</keyword>
<dbReference type="OrthoDB" id="422827at2759"/>
<evidence type="ECO:0000256" key="9">
    <source>
        <dbReference type="SAM" id="Phobius"/>
    </source>
</evidence>
<evidence type="ECO:0000256" key="3">
    <source>
        <dbReference type="ARBA" id="ARBA00022679"/>
    </source>
</evidence>
<evidence type="ECO:0000256" key="8">
    <source>
        <dbReference type="ARBA" id="ARBA00023136"/>
    </source>
</evidence>
<evidence type="ECO:0000313" key="12">
    <source>
        <dbReference type="Proteomes" id="UP000298663"/>
    </source>
</evidence>
<proteinExistence type="inferred from homology"/>
<accession>A0A4U5NC24</accession>
<evidence type="ECO:0000256" key="7">
    <source>
        <dbReference type="ARBA" id="ARBA00023098"/>
    </source>
</evidence>
<evidence type="ECO:0000313" key="11">
    <source>
        <dbReference type="EMBL" id="TKR80184.1"/>
    </source>
</evidence>
<dbReference type="PANTHER" id="PTHR21290">
    <property type="entry name" value="SPHINGOMYELIN SYNTHETASE"/>
    <property type="match status" value="1"/>
</dbReference>
<dbReference type="GO" id="GO:0005789">
    <property type="term" value="C:endoplasmic reticulum membrane"/>
    <property type="evidence" value="ECO:0007669"/>
    <property type="project" value="TreeGrafter"/>
</dbReference>
<dbReference type="Proteomes" id="UP000298663">
    <property type="component" value="Unassembled WGS sequence"/>
</dbReference>
<feature type="transmembrane region" description="Helical" evidence="9">
    <location>
        <begin position="153"/>
        <end position="175"/>
    </location>
</feature>